<name>A0A9X0MLN1_BACCE</name>
<feature type="transmembrane region" description="Helical" evidence="1">
    <location>
        <begin position="47"/>
        <end position="66"/>
    </location>
</feature>
<evidence type="ECO:0000313" key="2">
    <source>
        <dbReference type="EMBL" id="KXY50951.1"/>
    </source>
</evidence>
<proteinExistence type="predicted"/>
<evidence type="ECO:0000256" key="1">
    <source>
        <dbReference type="SAM" id="Phobius"/>
    </source>
</evidence>
<reference evidence="2 3" key="1">
    <citation type="submission" date="2015-12" db="EMBL/GenBank/DDBJ databases">
        <title>Bacillus cereus Group isolate.</title>
        <authorList>
            <person name="Kovac J."/>
        </authorList>
    </citation>
    <scope>NUCLEOTIDE SEQUENCE [LARGE SCALE GENOMIC DNA]</scope>
    <source>
        <strain evidence="2 3">FSL K6-0073</strain>
    </source>
</reference>
<sequence>MWVFIGELYLLAGFLFLLSMIFARTMKEKSGINLMLGASNFIDALKSYAVAIFLWWLCIIAFFFVYKNKDSEKKENKNG</sequence>
<comment type="caution">
    <text evidence="2">The sequence shown here is derived from an EMBL/GenBank/DDBJ whole genome shotgun (WGS) entry which is preliminary data.</text>
</comment>
<dbReference type="AlphaFoldDB" id="A0A9X0MLN1"/>
<dbReference type="EMBL" id="LOMO01000001">
    <property type="protein sequence ID" value="KXY50951.1"/>
    <property type="molecule type" value="Genomic_DNA"/>
</dbReference>
<keyword evidence="1" id="KW-1133">Transmembrane helix</keyword>
<keyword evidence="1" id="KW-0472">Membrane</keyword>
<accession>A0A9X0MLN1</accession>
<keyword evidence="1" id="KW-0812">Transmembrane</keyword>
<organism evidence="2 3">
    <name type="scientific">Bacillus cereus</name>
    <dbReference type="NCBI Taxonomy" id="1396"/>
    <lineage>
        <taxon>Bacteria</taxon>
        <taxon>Bacillati</taxon>
        <taxon>Bacillota</taxon>
        <taxon>Bacilli</taxon>
        <taxon>Bacillales</taxon>
        <taxon>Bacillaceae</taxon>
        <taxon>Bacillus</taxon>
        <taxon>Bacillus cereus group</taxon>
    </lineage>
</organism>
<protein>
    <submittedName>
        <fullName evidence="2">Uncharacterized protein</fullName>
    </submittedName>
</protein>
<gene>
    <name evidence="2" type="ORF">AT268_30875</name>
</gene>
<evidence type="ECO:0000313" key="3">
    <source>
        <dbReference type="Proteomes" id="UP000075476"/>
    </source>
</evidence>
<dbReference type="Proteomes" id="UP000075476">
    <property type="component" value="Unassembled WGS sequence"/>
</dbReference>